<feature type="transmembrane region" description="Helical" evidence="1">
    <location>
        <begin position="208"/>
        <end position="229"/>
    </location>
</feature>
<evidence type="ECO:0000256" key="1">
    <source>
        <dbReference type="SAM" id="Phobius"/>
    </source>
</evidence>
<organism evidence="2 3">
    <name type="scientific">Leptospira fluminis</name>
    <dbReference type="NCBI Taxonomy" id="2484979"/>
    <lineage>
        <taxon>Bacteria</taxon>
        <taxon>Pseudomonadati</taxon>
        <taxon>Spirochaetota</taxon>
        <taxon>Spirochaetia</taxon>
        <taxon>Leptospirales</taxon>
        <taxon>Leptospiraceae</taxon>
        <taxon>Leptospira</taxon>
    </lineage>
</organism>
<dbReference type="NCBIfam" id="NF047439">
    <property type="entry name" value="prenyl_LA_0991"/>
    <property type="match status" value="1"/>
</dbReference>
<feature type="transmembrane region" description="Helical" evidence="1">
    <location>
        <begin position="235"/>
        <end position="253"/>
    </location>
</feature>
<gene>
    <name evidence="2" type="ORF">EHO61_14710</name>
</gene>
<reference evidence="2" key="1">
    <citation type="journal article" date="2019" name="PLoS Negl. Trop. Dis.">
        <title>Revisiting the worldwide diversity of Leptospira species in the environment.</title>
        <authorList>
            <person name="Vincent A.T."/>
            <person name="Schiettekatte O."/>
            <person name="Bourhy P."/>
            <person name="Veyrier F.J."/>
            <person name="Picardeau M."/>
        </authorList>
    </citation>
    <scope>NUCLEOTIDE SEQUENCE [LARGE SCALE GENOMIC DNA]</scope>
    <source>
        <strain evidence="2">SCS5</strain>
    </source>
</reference>
<keyword evidence="1" id="KW-0472">Membrane</keyword>
<evidence type="ECO:0000313" key="3">
    <source>
        <dbReference type="Proteomes" id="UP000297855"/>
    </source>
</evidence>
<feature type="transmembrane region" description="Helical" evidence="1">
    <location>
        <begin position="109"/>
        <end position="128"/>
    </location>
</feature>
<dbReference type="Proteomes" id="UP000297855">
    <property type="component" value="Unassembled WGS sequence"/>
</dbReference>
<keyword evidence="1" id="KW-1133">Transmembrane helix</keyword>
<proteinExistence type="predicted"/>
<sequence>MFPSDKKDLWFYTHVLSLDICLGVAGSGAYAAAVTGAKMKWAWWLLLPLSVWVVYTADHLLDGWKIGTDSINPRHSFHHKHAKILMFFAGLGVAVCGTVSLLFLREIVFIGGLVLALAALGHLLLAAWGGIRMGKEFSVAFIYTLGVWFGPIAVVGFRSWTVPLLLSLFFGGTVLNLIMNSLMEAELDEKEGQSYLLRIFSREKIRDWVLRFSLLGTVSSVLLAGWTKRFEPKESAIACLFAAALCAVPGIILRFSDFFSGSQRYRLLGEGIYVLGFLPWLIRW</sequence>
<dbReference type="EMBL" id="RQEV01000015">
    <property type="protein sequence ID" value="TGK15604.1"/>
    <property type="molecule type" value="Genomic_DNA"/>
</dbReference>
<feature type="transmembrane region" description="Helical" evidence="1">
    <location>
        <begin position="82"/>
        <end position="103"/>
    </location>
</feature>
<feature type="transmembrane region" description="Helical" evidence="1">
    <location>
        <begin position="140"/>
        <end position="160"/>
    </location>
</feature>
<keyword evidence="2" id="KW-0808">Transferase</keyword>
<feature type="transmembrane region" description="Helical" evidence="1">
    <location>
        <begin position="166"/>
        <end position="187"/>
    </location>
</feature>
<dbReference type="AlphaFoldDB" id="A0A4R9GLC3"/>
<dbReference type="RefSeq" id="WP_135814325.1">
    <property type="nucleotide sequence ID" value="NZ_RQEV01000015.1"/>
</dbReference>
<keyword evidence="3" id="KW-1185">Reference proteome</keyword>
<protein>
    <submittedName>
        <fullName evidence="2">Prenyltransferase</fullName>
    </submittedName>
</protein>
<dbReference type="GO" id="GO:0016740">
    <property type="term" value="F:transferase activity"/>
    <property type="evidence" value="ECO:0007669"/>
    <property type="project" value="UniProtKB-KW"/>
</dbReference>
<name>A0A4R9GLC3_9LEPT</name>
<keyword evidence="1" id="KW-0812">Transmembrane</keyword>
<evidence type="ECO:0000313" key="2">
    <source>
        <dbReference type="EMBL" id="TGK15604.1"/>
    </source>
</evidence>
<dbReference type="OrthoDB" id="340152at2"/>
<comment type="caution">
    <text evidence="2">The sequence shown here is derived from an EMBL/GenBank/DDBJ whole genome shotgun (WGS) entry which is preliminary data.</text>
</comment>
<accession>A0A4R9GLC3</accession>